<feature type="region of interest" description="Disordered" evidence="1">
    <location>
        <begin position="118"/>
        <end position="139"/>
    </location>
</feature>
<dbReference type="Proteomes" id="UP000750502">
    <property type="component" value="Unassembled WGS sequence"/>
</dbReference>
<dbReference type="Pfam" id="PF20516">
    <property type="entry name" value="PDDEXK_12"/>
    <property type="match status" value="1"/>
</dbReference>
<feature type="region of interest" description="Disordered" evidence="1">
    <location>
        <begin position="46"/>
        <end position="89"/>
    </location>
</feature>
<organism evidence="3 4">
    <name type="scientific">Fusarium xylarioides</name>
    <dbReference type="NCBI Taxonomy" id="221167"/>
    <lineage>
        <taxon>Eukaryota</taxon>
        <taxon>Fungi</taxon>
        <taxon>Dikarya</taxon>
        <taxon>Ascomycota</taxon>
        <taxon>Pezizomycotina</taxon>
        <taxon>Sordariomycetes</taxon>
        <taxon>Hypocreomycetidae</taxon>
        <taxon>Hypocreales</taxon>
        <taxon>Nectriaceae</taxon>
        <taxon>Fusarium</taxon>
        <taxon>Fusarium fujikuroi species complex</taxon>
    </lineage>
</organism>
<name>A0A9P7HU00_9HYPO</name>
<evidence type="ECO:0000259" key="2">
    <source>
        <dbReference type="Pfam" id="PF20516"/>
    </source>
</evidence>
<evidence type="ECO:0000313" key="4">
    <source>
        <dbReference type="Proteomes" id="UP000750502"/>
    </source>
</evidence>
<keyword evidence="4" id="KW-1185">Reference proteome</keyword>
<dbReference type="AlphaFoldDB" id="A0A9P7HU00"/>
<accession>A0A9P7HU00</accession>
<evidence type="ECO:0000256" key="1">
    <source>
        <dbReference type="SAM" id="MobiDB-lite"/>
    </source>
</evidence>
<reference evidence="3" key="2">
    <citation type="submission" date="2020-10" db="EMBL/GenBank/DDBJ databases">
        <authorList>
            <person name="Peck L.D."/>
            <person name="Nowell R.W."/>
            <person name="Flood J."/>
            <person name="Ryan M.J."/>
            <person name="Barraclough T.G."/>
        </authorList>
    </citation>
    <scope>NUCLEOTIDE SEQUENCE</scope>
    <source>
        <strain evidence="3">IMI 127659i</strain>
    </source>
</reference>
<evidence type="ECO:0000313" key="3">
    <source>
        <dbReference type="EMBL" id="KAG5762137.1"/>
    </source>
</evidence>
<reference evidence="3" key="1">
    <citation type="journal article" date="2020" name="bioRxiv">
        <title>Historical genomics reveals the evolutionary mechanisms behind multiple outbreaks of the host-specific coffee wilt pathogen Fusarium xylarioides.</title>
        <authorList>
            <person name="Peck D."/>
            <person name="Nowell R.W."/>
            <person name="Flood J."/>
            <person name="Ryan M.J."/>
            <person name="Barraclough T.G."/>
        </authorList>
    </citation>
    <scope>NUCLEOTIDE SEQUENCE</scope>
    <source>
        <strain evidence="3">IMI 127659i</strain>
    </source>
</reference>
<feature type="compositionally biased region" description="Basic and acidic residues" evidence="1">
    <location>
        <begin position="59"/>
        <end position="74"/>
    </location>
</feature>
<dbReference type="OrthoDB" id="5244165at2759"/>
<comment type="caution">
    <text evidence="3">The sequence shown here is derived from an EMBL/GenBank/DDBJ whole genome shotgun (WGS) entry which is preliminary data.</text>
</comment>
<gene>
    <name evidence="3" type="ORF">H9Q72_009764</name>
</gene>
<dbReference type="EMBL" id="JADFTT010000396">
    <property type="protein sequence ID" value="KAG5762137.1"/>
    <property type="molecule type" value="Genomic_DNA"/>
</dbReference>
<feature type="domain" description="PD-(D/E)XK nuclease-like" evidence="2">
    <location>
        <begin position="197"/>
        <end position="426"/>
    </location>
</feature>
<sequence>MHIDAIYAWIVTIDPTIPSIDFTGQSEQNSADVDFHVTLVDKAKRKLASHSMSSPSKRQRTEGSDPFVDCDKTPRRPVTSAPDSILYDPAPSFDIPGSTAHSTAPKSVFTDVLASRPHFANSQSRQPPSPSPSKQYRKRNDLLRLDYPVRFTPEKNLRAALPSDSHDLYDALVTAEYCEAILPAALKDVPGLELPDTRPYMWQQADKTTDNRMDISIFDKYARFQEIIERSNESSKLRRSEAAWNSHVHWHILSHLAETSSVRVEDITSARIVPRFRPCFTTFDEFLDEAGSSSAGSYSTNSNASGSRVNTAKSVHKMVDFALVLEPDQDLAALVERLTKFPHDATVNQTAYFPLKNRPAPVFIETKTAAGNGETADVQLGIWIAAWHESMRSLMKRGGKVERIITVPLVQVTEGRWTIMFAVDAGNEIVRFSHRLFSLFLG</sequence>
<dbReference type="InterPro" id="IPR046797">
    <property type="entry name" value="PDDEXK_12"/>
</dbReference>
<protein>
    <recommendedName>
        <fullName evidence="2">PD-(D/E)XK nuclease-like domain-containing protein</fullName>
    </recommendedName>
</protein>
<proteinExistence type="predicted"/>